<dbReference type="EMBL" id="BHXQ01000001">
    <property type="protein sequence ID" value="GCC50348.1"/>
    <property type="molecule type" value="Genomic_DNA"/>
</dbReference>
<reference evidence="1 2" key="1">
    <citation type="submission" date="2018-11" db="EMBL/GenBank/DDBJ databases">
        <title>Chryseotalea sanarue gen. nov., sp., nov., a member of the family Cytophagaceae, isolated from a brackish lake in Hamamatsu Japan.</title>
        <authorList>
            <person name="Maejima Y."/>
            <person name="Iino T."/>
            <person name="Muraguchi Y."/>
            <person name="Fukuda K."/>
            <person name="Ohkuma M."/>
            <person name="Moriuchi R."/>
            <person name="Dohra H."/>
            <person name="Kimbara K."/>
            <person name="Shintani M."/>
        </authorList>
    </citation>
    <scope>NUCLEOTIDE SEQUENCE [LARGE SCALE GENOMIC DNA]</scope>
    <source>
        <strain evidence="1 2">Ys</strain>
    </source>
</reference>
<dbReference type="OrthoDB" id="9759819at2"/>
<keyword evidence="2" id="KW-1185">Reference proteome</keyword>
<dbReference type="Proteomes" id="UP000288227">
    <property type="component" value="Unassembled WGS sequence"/>
</dbReference>
<gene>
    <name evidence="1" type="ORF">SanaruYs_05630</name>
</gene>
<organism evidence="1 2">
    <name type="scientific">Chryseotalea sanaruensis</name>
    <dbReference type="NCBI Taxonomy" id="2482724"/>
    <lineage>
        <taxon>Bacteria</taxon>
        <taxon>Pseudomonadati</taxon>
        <taxon>Bacteroidota</taxon>
        <taxon>Cytophagia</taxon>
        <taxon>Cytophagales</taxon>
        <taxon>Chryseotaleaceae</taxon>
        <taxon>Chryseotalea</taxon>
    </lineage>
</organism>
<sequence>MIGKEIVIKLLDDKAYLTEDKFLTFQQIGLPNFVKQFKTPTAWTIKVLKQFPIEQKIFAEILSYTNEKLPFSHYQVSGSSDIKNIEKITFKNIDTEALVLTLAGKATSHTIVPTIERVAKVLDYEQSPYQTPVQLKRESQIKKVSETFFIPLKNVRFKLGGVSFDKLVASINRTIEFTVVNGDIREEFDAVKNYFGNVLQTKKIQFIIEIQLIDGEITKIKAESPEISRIDKKLIESVKFEIVESLHKPKIDVEMEKSIFMMDEFFDTITNQQVKASVFYDNENQLLDDLLQITASKHYKHLRFLSSKHAHSVMKLRFVIKPFSFIFLIEGERNYHIIWETLDTEEATYVWHEVKNLNKLELTLKKIDHTLNVIKAQGKKTYINSTQDNFRRIYHDYSELVDGFLKWKVELESGLT</sequence>
<proteinExistence type="predicted"/>
<accession>A0A401U5Z2</accession>
<evidence type="ECO:0000313" key="1">
    <source>
        <dbReference type="EMBL" id="GCC50348.1"/>
    </source>
</evidence>
<dbReference type="RefSeq" id="WP_127120990.1">
    <property type="nucleotide sequence ID" value="NZ_BHXQ01000001.1"/>
</dbReference>
<protein>
    <submittedName>
        <fullName evidence="1">Uncharacterized protein</fullName>
    </submittedName>
</protein>
<comment type="caution">
    <text evidence="1">The sequence shown here is derived from an EMBL/GenBank/DDBJ whole genome shotgun (WGS) entry which is preliminary data.</text>
</comment>
<dbReference type="AlphaFoldDB" id="A0A401U5Z2"/>
<evidence type="ECO:0000313" key="2">
    <source>
        <dbReference type="Proteomes" id="UP000288227"/>
    </source>
</evidence>
<name>A0A401U5Z2_9BACT</name>